<reference evidence="1 2" key="1">
    <citation type="journal article" date="2015" name="Microbiology">
        <title>Genomic and phenotypic characterization of Rhizobium gallicum phage vB_RglS_P106B.</title>
        <authorList>
            <person name="Halmillawewa A.P."/>
            <person name="Restrepo-Cordoba M."/>
            <person name="Yost C.K."/>
            <person name="Hynes M.F."/>
        </authorList>
    </citation>
    <scope>NUCLEOTIDE SEQUENCE [LARGE SCALE GENOMIC DNA]</scope>
</reference>
<dbReference type="KEGG" id="vg:18502951"/>
<dbReference type="EMBL" id="KF977490">
    <property type="protein sequence ID" value="AHJ10688.1"/>
    <property type="molecule type" value="Genomic_DNA"/>
</dbReference>
<protein>
    <submittedName>
        <fullName evidence="1">Uncharacterized protein</fullName>
    </submittedName>
</protein>
<dbReference type="RefSeq" id="YP_009005931.1">
    <property type="nucleotide sequence ID" value="NC_023566.1"/>
</dbReference>
<gene>
    <name evidence="1" type="ORF">P106B_05</name>
</gene>
<dbReference type="OrthoDB" id="40187at10239"/>
<organism evidence="1 2">
    <name type="scientific">Rhizobium phage vB_RglS_P106B</name>
    <dbReference type="NCBI Taxonomy" id="1458697"/>
    <lineage>
        <taxon>Viruses</taxon>
        <taxon>Duplodnaviria</taxon>
        <taxon>Heunggongvirae</taxon>
        <taxon>Uroviricota</taxon>
        <taxon>Caudoviricetes</taxon>
        <taxon>Rigallicvirus</taxon>
        <taxon>Rigallicvirus P106B</taxon>
    </lineage>
</organism>
<proteinExistence type="predicted"/>
<keyword evidence="2" id="KW-1185">Reference proteome</keyword>
<evidence type="ECO:0000313" key="2">
    <source>
        <dbReference type="Proteomes" id="UP000019367"/>
    </source>
</evidence>
<evidence type="ECO:0000313" key="1">
    <source>
        <dbReference type="EMBL" id="AHJ10688.1"/>
    </source>
</evidence>
<dbReference type="Proteomes" id="UP000019367">
    <property type="component" value="Segment"/>
</dbReference>
<dbReference type="GeneID" id="18502951"/>
<accession>W6E9M2</accession>
<sequence>MTWKSDERLKARNYYNEIERDAFRAGYSDGYHGYLREAGDWPDYAYNAGYWEGVADDPRRERK</sequence>
<name>W6E9M2_9CAUD</name>